<dbReference type="SUPFAM" id="SSF53756">
    <property type="entry name" value="UDP-Glycosyltransferase/glycogen phosphorylase"/>
    <property type="match status" value="1"/>
</dbReference>
<organism evidence="3 4">
    <name type="scientific">Pontibacter oryzae</name>
    <dbReference type="NCBI Taxonomy" id="2304593"/>
    <lineage>
        <taxon>Bacteria</taxon>
        <taxon>Pseudomonadati</taxon>
        <taxon>Bacteroidota</taxon>
        <taxon>Cytophagia</taxon>
        <taxon>Cytophagales</taxon>
        <taxon>Hymenobacteraceae</taxon>
        <taxon>Pontibacter</taxon>
    </lineage>
</organism>
<protein>
    <submittedName>
        <fullName evidence="3">Glycosyltransferase</fullName>
    </submittedName>
</protein>
<dbReference type="OrthoDB" id="9811239at2"/>
<feature type="domain" description="Glycosyltransferase subfamily 4-like N-terminal" evidence="2">
    <location>
        <begin position="16"/>
        <end position="180"/>
    </location>
</feature>
<evidence type="ECO:0000313" key="4">
    <source>
        <dbReference type="Proteomes" id="UP000266005"/>
    </source>
</evidence>
<accession>A0A399SJW0</accession>
<dbReference type="PANTHER" id="PTHR12526:SF630">
    <property type="entry name" value="GLYCOSYLTRANSFERASE"/>
    <property type="match status" value="1"/>
</dbReference>
<evidence type="ECO:0000313" key="3">
    <source>
        <dbReference type="EMBL" id="RIJ42773.1"/>
    </source>
</evidence>
<sequence length="377" mass="43017">MQKGKIFFTIDTLQTGGAEKSTLDIVSRLSQEFDITVVVFYNKYDLKKSFEIAGIKLKCFDIDGKYSFNKAIKLFSQLCQSEQPDLVVSTLYRSDIISRIVCKRLKIKIVSNFVSDTYSSSALSRLSYSMKLKIGLFWVLNVFTAKYCYKFLANSHSIKKSNARNLLLDESKIDVIYRGREVSLYKNSLERNTLSAKSQCEFVTVGRLLESKGQLDLLMAYHRVQEKYPNTKLLIAGEGKFRFTLEEYINRNNLQDKVTLLGNINNVGEYLNKCDVFVFPSHYEGFSGAIVEAMLAGIPIVASDIEMNKEAVEHLKSAYLFKVGDIESIEEAMIYAINNSDHMVTMAKDAQKEALKKYDINLIARQHIEFYKTCINS</sequence>
<dbReference type="InterPro" id="IPR001296">
    <property type="entry name" value="Glyco_trans_1"/>
</dbReference>
<dbReference type="GO" id="GO:0016757">
    <property type="term" value="F:glycosyltransferase activity"/>
    <property type="evidence" value="ECO:0007669"/>
    <property type="project" value="InterPro"/>
</dbReference>
<dbReference type="CDD" id="cd03811">
    <property type="entry name" value="GT4_GT28_WabH-like"/>
    <property type="match status" value="1"/>
</dbReference>
<dbReference type="RefSeq" id="WP_119430655.1">
    <property type="nucleotide sequence ID" value="NZ_QWGE01000001.1"/>
</dbReference>
<dbReference type="PANTHER" id="PTHR12526">
    <property type="entry name" value="GLYCOSYLTRANSFERASE"/>
    <property type="match status" value="1"/>
</dbReference>
<dbReference type="AlphaFoldDB" id="A0A399SJW0"/>
<dbReference type="Pfam" id="PF13439">
    <property type="entry name" value="Glyco_transf_4"/>
    <property type="match status" value="1"/>
</dbReference>
<dbReference type="Gene3D" id="3.40.50.2000">
    <property type="entry name" value="Glycogen Phosphorylase B"/>
    <property type="match status" value="2"/>
</dbReference>
<reference evidence="4" key="1">
    <citation type="submission" date="2018-08" db="EMBL/GenBank/DDBJ databases">
        <title>Mucilaginibacter sp. MYSH2.</title>
        <authorList>
            <person name="Seo T."/>
        </authorList>
    </citation>
    <scope>NUCLEOTIDE SEQUENCE [LARGE SCALE GENOMIC DNA]</scope>
    <source>
        <strain evidence="4">KIRAN</strain>
    </source>
</reference>
<dbReference type="Proteomes" id="UP000266005">
    <property type="component" value="Unassembled WGS sequence"/>
</dbReference>
<gene>
    <name evidence="3" type="ORF">D1627_02690</name>
</gene>
<dbReference type="Pfam" id="PF00534">
    <property type="entry name" value="Glycos_transf_1"/>
    <property type="match status" value="1"/>
</dbReference>
<dbReference type="EMBL" id="QWGE01000001">
    <property type="protein sequence ID" value="RIJ42773.1"/>
    <property type="molecule type" value="Genomic_DNA"/>
</dbReference>
<dbReference type="InterPro" id="IPR028098">
    <property type="entry name" value="Glyco_trans_4-like_N"/>
</dbReference>
<proteinExistence type="predicted"/>
<evidence type="ECO:0000259" key="1">
    <source>
        <dbReference type="Pfam" id="PF00534"/>
    </source>
</evidence>
<keyword evidence="4" id="KW-1185">Reference proteome</keyword>
<comment type="caution">
    <text evidence="3">The sequence shown here is derived from an EMBL/GenBank/DDBJ whole genome shotgun (WGS) entry which is preliminary data.</text>
</comment>
<evidence type="ECO:0000259" key="2">
    <source>
        <dbReference type="Pfam" id="PF13439"/>
    </source>
</evidence>
<keyword evidence="3" id="KW-0808">Transferase</keyword>
<feature type="domain" description="Glycosyl transferase family 1" evidence="1">
    <location>
        <begin position="194"/>
        <end position="352"/>
    </location>
</feature>
<name>A0A399SJW0_9BACT</name>